<dbReference type="EMBL" id="JNFF01000117">
    <property type="protein sequence ID" value="KEQ28268.1"/>
    <property type="molecule type" value="Genomic_DNA"/>
</dbReference>
<comment type="caution">
    <text evidence="2">The sequence shown here is derived from an EMBL/GenBank/DDBJ whole genome shotgun (WGS) entry which is preliminary data.</text>
</comment>
<organism evidence="2 3">
    <name type="scientific">Pedobacter antarcticus 4BY</name>
    <dbReference type="NCBI Taxonomy" id="1358423"/>
    <lineage>
        <taxon>Bacteria</taxon>
        <taxon>Pseudomonadati</taxon>
        <taxon>Bacteroidota</taxon>
        <taxon>Sphingobacteriia</taxon>
        <taxon>Sphingobacteriales</taxon>
        <taxon>Sphingobacteriaceae</taxon>
        <taxon>Pedobacter</taxon>
    </lineage>
</organism>
<gene>
    <name evidence="2" type="ORF">N180_01135</name>
</gene>
<name>A0A081PC45_9SPHI</name>
<evidence type="ECO:0000313" key="3">
    <source>
        <dbReference type="Proteomes" id="UP000028007"/>
    </source>
</evidence>
<dbReference type="eggNOG" id="ENOG502ZA37">
    <property type="taxonomic scope" value="Bacteria"/>
</dbReference>
<keyword evidence="3" id="KW-1185">Reference proteome</keyword>
<feature type="domain" description="Copper-binding protein MbnP-like" evidence="1">
    <location>
        <begin position="39"/>
        <end position="234"/>
    </location>
</feature>
<sequence>MKETSLKRKIMFLKKSAIALILVASMSSCKKEKTLVEAGTLNIEFDNVVGNDDFQLQKTFIVDGKKFSFTDFRYWISNLRLQKEDGTWYQVANSYYLIEETGDIAVQDGNYQYGARKREIVSLQNIPNGKYKTLEFAVGVDAVKNDNLSITSGELSTMNGMTNISWMWHTSYIFSSLNGLAEDNTTKVIKIETGLNESYRTITVNLKSPIEIAIGSQSQIHLKGDIKTLLQSFDSWVAPSVGAQQPNLMKNISDNFQSKFFTLK</sequence>
<proteinExistence type="predicted"/>
<dbReference type="InterPro" id="IPR046863">
    <property type="entry name" value="MbnP-like_dom"/>
</dbReference>
<reference evidence="2 3" key="1">
    <citation type="journal article" date="1992" name="Int. J. Syst. Bacteriol.">
        <title>Sphingobacterium antarcticus sp. nov. a Psychrotrophic Bacterium from the Soils of Schirmacher Oasis, Antarctica.</title>
        <authorList>
            <person name="Shivaji S."/>
            <person name="Ray M.K."/>
            <person name="Rao N.S."/>
            <person name="Saiserr L."/>
            <person name="Jagannadham M.V."/>
            <person name="Kumar G.S."/>
            <person name="Reddy G."/>
            <person name="Bhargava P.M."/>
        </authorList>
    </citation>
    <scope>NUCLEOTIDE SEQUENCE [LARGE SCALE GENOMIC DNA]</scope>
    <source>
        <strain evidence="2 3">4BY</strain>
    </source>
</reference>
<dbReference type="Proteomes" id="UP000028007">
    <property type="component" value="Unassembled WGS sequence"/>
</dbReference>
<protein>
    <recommendedName>
        <fullName evidence="1">Copper-binding protein MbnP-like domain-containing protein</fullName>
    </recommendedName>
</protein>
<accession>A0A081PC45</accession>
<dbReference type="PROSITE" id="PS51257">
    <property type="entry name" value="PROKAR_LIPOPROTEIN"/>
    <property type="match status" value="1"/>
</dbReference>
<evidence type="ECO:0000313" key="2">
    <source>
        <dbReference type="EMBL" id="KEQ28268.1"/>
    </source>
</evidence>
<dbReference type="AlphaFoldDB" id="A0A081PC45"/>
<evidence type="ECO:0000259" key="1">
    <source>
        <dbReference type="Pfam" id="PF20243"/>
    </source>
</evidence>
<dbReference type="Pfam" id="PF20243">
    <property type="entry name" value="MbnP"/>
    <property type="match status" value="1"/>
</dbReference>